<feature type="transmembrane region" description="Helical" evidence="1">
    <location>
        <begin position="91"/>
        <end position="108"/>
    </location>
</feature>
<feature type="transmembrane region" description="Helical" evidence="1">
    <location>
        <begin position="296"/>
        <end position="314"/>
    </location>
</feature>
<dbReference type="RefSeq" id="WP_112785632.1">
    <property type="nucleotide sequence ID" value="NZ_CP030041.1"/>
</dbReference>
<keyword evidence="3" id="KW-0012">Acyltransferase</keyword>
<organism evidence="3 4">
    <name type="scientific">Echinicola strongylocentroti</name>
    <dbReference type="NCBI Taxonomy" id="1795355"/>
    <lineage>
        <taxon>Bacteria</taxon>
        <taxon>Pseudomonadati</taxon>
        <taxon>Bacteroidota</taxon>
        <taxon>Cytophagia</taxon>
        <taxon>Cytophagales</taxon>
        <taxon>Cyclobacteriaceae</taxon>
        <taxon>Echinicola</taxon>
    </lineage>
</organism>
<dbReference type="InterPro" id="IPR050879">
    <property type="entry name" value="Acyltransferase_3"/>
</dbReference>
<feature type="domain" description="Acyltransferase 3" evidence="2">
    <location>
        <begin position="20"/>
        <end position="343"/>
    </location>
</feature>
<dbReference type="InterPro" id="IPR002656">
    <property type="entry name" value="Acyl_transf_3_dom"/>
</dbReference>
<dbReference type="Pfam" id="PF01757">
    <property type="entry name" value="Acyl_transf_3"/>
    <property type="match status" value="1"/>
</dbReference>
<dbReference type="KEGG" id="est:DN752_20110"/>
<dbReference type="Proteomes" id="UP000248688">
    <property type="component" value="Chromosome"/>
</dbReference>
<keyword evidence="1" id="KW-1133">Transmembrane helix</keyword>
<feature type="transmembrane region" description="Helical" evidence="1">
    <location>
        <begin position="153"/>
        <end position="171"/>
    </location>
</feature>
<feature type="transmembrane region" description="Helical" evidence="1">
    <location>
        <begin position="208"/>
        <end position="229"/>
    </location>
</feature>
<evidence type="ECO:0000256" key="1">
    <source>
        <dbReference type="SAM" id="Phobius"/>
    </source>
</evidence>
<name>A0A2Z4INE3_9BACT</name>
<keyword evidence="3" id="KW-0808">Transferase</keyword>
<feature type="transmembrane region" description="Helical" evidence="1">
    <location>
        <begin position="178"/>
        <end position="196"/>
    </location>
</feature>
<feature type="transmembrane region" description="Helical" evidence="1">
    <location>
        <begin position="21"/>
        <end position="41"/>
    </location>
</feature>
<evidence type="ECO:0000313" key="4">
    <source>
        <dbReference type="Proteomes" id="UP000248688"/>
    </source>
</evidence>
<dbReference type="GO" id="GO:0016747">
    <property type="term" value="F:acyltransferase activity, transferring groups other than amino-acyl groups"/>
    <property type="evidence" value="ECO:0007669"/>
    <property type="project" value="InterPro"/>
</dbReference>
<proteinExistence type="predicted"/>
<dbReference type="AlphaFoldDB" id="A0A2Z4INE3"/>
<protein>
    <submittedName>
        <fullName evidence="3">Acyltransferase</fullName>
    </submittedName>
</protein>
<evidence type="ECO:0000313" key="3">
    <source>
        <dbReference type="EMBL" id="AWW32259.1"/>
    </source>
</evidence>
<gene>
    <name evidence="3" type="ORF">DN752_20110</name>
</gene>
<feature type="transmembrane region" description="Helical" evidence="1">
    <location>
        <begin position="265"/>
        <end position="284"/>
    </location>
</feature>
<keyword evidence="1" id="KW-0472">Membrane</keyword>
<dbReference type="PANTHER" id="PTHR23028:SF134">
    <property type="entry name" value="PUTATIVE (AFU_ORTHOLOGUE AFUA_4G08520)-RELATED"/>
    <property type="match status" value="1"/>
</dbReference>
<feature type="transmembrane region" description="Helical" evidence="1">
    <location>
        <begin position="236"/>
        <end position="253"/>
    </location>
</feature>
<dbReference type="OrthoDB" id="9796461at2"/>
<feature type="transmembrane region" description="Helical" evidence="1">
    <location>
        <begin position="326"/>
        <end position="347"/>
    </location>
</feature>
<reference evidence="3 4" key="1">
    <citation type="submission" date="2018-06" db="EMBL/GenBank/DDBJ databases">
        <title>Echinicola strongylocentroti sp. nov., isolated from a sea urchin Strongylocentrotus intermedius.</title>
        <authorList>
            <person name="Bae S.S."/>
        </authorList>
    </citation>
    <scope>NUCLEOTIDE SEQUENCE [LARGE SCALE GENOMIC DNA]</scope>
    <source>
        <strain evidence="3 4">MEBiC08714</strain>
    </source>
</reference>
<keyword evidence="4" id="KW-1185">Reference proteome</keyword>
<sequence>MNNTIQHPHLLQTKQHFDILDGLRGVAAVIVVVFHFMEIIIPDFTVNFLAHGYLAVDFFFCLSGFVIAYAYDSRISKIGWATFLKLRLIRLHPLVVMGAIIGLVAFVIDPFVPLVDDYSLGQNIGMFLSACLMVPYPIVPERYFNIFHLNPPTWSLLWEYVANIIYALVLFKLRNKMLGILLAIAAVVLVYTITVYGNLSIGWSGDNFWGGGARIFYSFLAGMLVYRAGWIIKSKLGFKSLTVLLMLAFLMPYSDATNVILEPLIVLFYLPFLVALGAGAQLAPGDKKLCVLSGQISYPLYMVHYPFIWLFYSYWESSSPSFQEQIFIMCVGTVLLVGFAYAVMKYLDIPIRKYLKANLKKRQIKGSTA</sequence>
<evidence type="ECO:0000259" key="2">
    <source>
        <dbReference type="Pfam" id="PF01757"/>
    </source>
</evidence>
<dbReference type="EMBL" id="CP030041">
    <property type="protein sequence ID" value="AWW32259.1"/>
    <property type="molecule type" value="Genomic_DNA"/>
</dbReference>
<keyword evidence="1" id="KW-0812">Transmembrane</keyword>
<dbReference type="PANTHER" id="PTHR23028">
    <property type="entry name" value="ACETYLTRANSFERASE"/>
    <property type="match status" value="1"/>
</dbReference>
<feature type="transmembrane region" description="Helical" evidence="1">
    <location>
        <begin position="53"/>
        <end position="71"/>
    </location>
</feature>
<accession>A0A2Z4INE3</accession>